<evidence type="ECO:0000313" key="2">
    <source>
        <dbReference type="Proteomes" id="UP000265520"/>
    </source>
</evidence>
<organism evidence="1 2">
    <name type="scientific">Trifolium medium</name>
    <dbReference type="NCBI Taxonomy" id="97028"/>
    <lineage>
        <taxon>Eukaryota</taxon>
        <taxon>Viridiplantae</taxon>
        <taxon>Streptophyta</taxon>
        <taxon>Embryophyta</taxon>
        <taxon>Tracheophyta</taxon>
        <taxon>Spermatophyta</taxon>
        <taxon>Magnoliopsida</taxon>
        <taxon>eudicotyledons</taxon>
        <taxon>Gunneridae</taxon>
        <taxon>Pentapetalae</taxon>
        <taxon>rosids</taxon>
        <taxon>fabids</taxon>
        <taxon>Fabales</taxon>
        <taxon>Fabaceae</taxon>
        <taxon>Papilionoideae</taxon>
        <taxon>50 kb inversion clade</taxon>
        <taxon>NPAAA clade</taxon>
        <taxon>Hologalegina</taxon>
        <taxon>IRL clade</taxon>
        <taxon>Trifolieae</taxon>
        <taxon>Trifolium</taxon>
    </lineage>
</organism>
<protein>
    <submittedName>
        <fullName evidence="1">F-box protein SKIP19</fullName>
    </submittedName>
</protein>
<name>A0A392TVW7_9FABA</name>
<comment type="caution">
    <text evidence="1">The sequence shown here is derived from an EMBL/GenBank/DDBJ whole genome shotgun (WGS) entry which is preliminary data.</text>
</comment>
<dbReference type="AlphaFoldDB" id="A0A392TVW7"/>
<reference evidence="1 2" key="1">
    <citation type="journal article" date="2018" name="Front. Plant Sci.">
        <title>Red Clover (Trifolium pratense) and Zigzag Clover (T. medium) - A Picture of Genomic Similarities and Differences.</title>
        <authorList>
            <person name="Dluhosova J."/>
            <person name="Istvanek J."/>
            <person name="Nedelnik J."/>
            <person name="Repkova J."/>
        </authorList>
    </citation>
    <scope>NUCLEOTIDE SEQUENCE [LARGE SCALE GENOMIC DNA]</scope>
    <source>
        <strain evidence="2">cv. 10/8</strain>
        <tissue evidence="1">Leaf</tissue>
    </source>
</reference>
<keyword evidence="2" id="KW-1185">Reference proteome</keyword>
<dbReference type="Gene3D" id="3.80.10.10">
    <property type="entry name" value="Ribonuclease Inhibitor"/>
    <property type="match status" value="1"/>
</dbReference>
<sequence>DGDYLTNVGLLAILDKCPLLKSLHINWCSYIELSESLVKRCTDQINDLQLNPYVDEHDYSAGFVSSWGDVDDDDWF</sequence>
<feature type="non-terminal residue" evidence="1">
    <location>
        <position position="1"/>
    </location>
</feature>
<dbReference type="EMBL" id="LXQA010673150">
    <property type="protein sequence ID" value="MCI65303.1"/>
    <property type="molecule type" value="Genomic_DNA"/>
</dbReference>
<dbReference type="InterPro" id="IPR032675">
    <property type="entry name" value="LRR_dom_sf"/>
</dbReference>
<evidence type="ECO:0000313" key="1">
    <source>
        <dbReference type="EMBL" id="MCI65303.1"/>
    </source>
</evidence>
<proteinExistence type="predicted"/>
<dbReference type="Proteomes" id="UP000265520">
    <property type="component" value="Unassembled WGS sequence"/>
</dbReference>
<accession>A0A392TVW7</accession>